<dbReference type="GO" id="GO:0006298">
    <property type="term" value="P:mismatch repair"/>
    <property type="evidence" value="ECO:0007669"/>
    <property type="project" value="InterPro"/>
</dbReference>
<evidence type="ECO:0000256" key="1">
    <source>
        <dbReference type="ARBA" id="ARBA00006271"/>
    </source>
</evidence>
<dbReference type="PANTHER" id="PTHR11361">
    <property type="entry name" value="DNA MISMATCH REPAIR PROTEIN MUTS FAMILY MEMBER"/>
    <property type="match status" value="1"/>
</dbReference>
<protein>
    <recommendedName>
        <fullName evidence="10">DNA mismatch repair proteins mutS family domain-containing protein</fullName>
    </recommendedName>
</protein>
<dbReference type="Gene3D" id="3.40.50.300">
    <property type="entry name" value="P-loop containing nucleotide triphosphate hydrolases"/>
    <property type="match status" value="1"/>
</dbReference>
<dbReference type="InterPro" id="IPR000432">
    <property type="entry name" value="DNA_mismatch_repair_MutS_C"/>
</dbReference>
<dbReference type="InterPro" id="IPR017261">
    <property type="entry name" value="DNA_mismatch_repair_MutS/MSH"/>
</dbReference>
<dbReference type="AlphaFoldDB" id="A0A6C0KJD6"/>
<reference evidence="9" key="1">
    <citation type="journal article" date="2020" name="Nature">
        <title>Giant virus diversity and host interactions through global metagenomics.</title>
        <authorList>
            <person name="Schulz F."/>
            <person name="Roux S."/>
            <person name="Paez-Espino D."/>
            <person name="Jungbluth S."/>
            <person name="Walsh D.A."/>
            <person name="Denef V.J."/>
            <person name="McMahon K.D."/>
            <person name="Konstantinidis K.T."/>
            <person name="Eloe-Fadrosh E.A."/>
            <person name="Kyrpides N.C."/>
            <person name="Woyke T."/>
        </authorList>
    </citation>
    <scope>NUCLEOTIDE SEQUENCE</scope>
    <source>
        <strain evidence="9">GVMAG-S-3300012919-55</strain>
    </source>
</reference>
<keyword evidence="6" id="KW-0234">DNA repair</keyword>
<dbReference type="InterPro" id="IPR016151">
    <property type="entry name" value="DNA_mismatch_repair_MutS_N"/>
</dbReference>
<dbReference type="SMART" id="SM00533">
    <property type="entry name" value="MUTSd"/>
    <property type="match status" value="1"/>
</dbReference>
<organism evidence="9">
    <name type="scientific">viral metagenome</name>
    <dbReference type="NCBI Taxonomy" id="1070528"/>
    <lineage>
        <taxon>unclassified sequences</taxon>
        <taxon>metagenomes</taxon>
        <taxon>organismal metagenomes</taxon>
    </lineage>
</organism>
<dbReference type="PANTHER" id="PTHR11361:SF34">
    <property type="entry name" value="DNA MISMATCH REPAIR PROTEIN MSH1, MITOCHONDRIAL"/>
    <property type="match status" value="1"/>
</dbReference>
<evidence type="ECO:0000256" key="2">
    <source>
        <dbReference type="ARBA" id="ARBA00022741"/>
    </source>
</evidence>
<dbReference type="GO" id="GO:0005524">
    <property type="term" value="F:ATP binding"/>
    <property type="evidence" value="ECO:0007669"/>
    <property type="project" value="UniProtKB-KW"/>
</dbReference>
<dbReference type="SMART" id="SM00534">
    <property type="entry name" value="MUTSac"/>
    <property type="match status" value="1"/>
</dbReference>
<dbReference type="SUPFAM" id="SSF48334">
    <property type="entry name" value="DNA repair protein MutS, domain III"/>
    <property type="match status" value="1"/>
</dbReference>
<evidence type="ECO:0000256" key="5">
    <source>
        <dbReference type="ARBA" id="ARBA00023125"/>
    </source>
</evidence>
<dbReference type="InterPro" id="IPR027417">
    <property type="entry name" value="P-loop_NTPase"/>
</dbReference>
<evidence type="ECO:0000259" key="8">
    <source>
        <dbReference type="SMART" id="SM00534"/>
    </source>
</evidence>
<proteinExistence type="inferred from homology"/>
<keyword evidence="4" id="KW-0067">ATP-binding</keyword>
<dbReference type="GO" id="GO:0030983">
    <property type="term" value="F:mismatched DNA binding"/>
    <property type="evidence" value="ECO:0007669"/>
    <property type="project" value="InterPro"/>
</dbReference>
<accession>A0A6C0KJD6</accession>
<evidence type="ECO:0000256" key="4">
    <source>
        <dbReference type="ARBA" id="ARBA00022840"/>
    </source>
</evidence>
<keyword evidence="2" id="KW-0547">Nucleotide-binding</keyword>
<evidence type="ECO:0000256" key="3">
    <source>
        <dbReference type="ARBA" id="ARBA00022763"/>
    </source>
</evidence>
<dbReference type="Gene3D" id="3.40.1170.10">
    <property type="entry name" value="DNA repair protein MutS, domain I"/>
    <property type="match status" value="1"/>
</dbReference>
<dbReference type="PIRSF" id="PIRSF037677">
    <property type="entry name" value="DNA_mis_repair_Msh6"/>
    <property type="match status" value="1"/>
</dbReference>
<dbReference type="SUPFAM" id="SSF52540">
    <property type="entry name" value="P-loop containing nucleoside triphosphate hydrolases"/>
    <property type="match status" value="1"/>
</dbReference>
<dbReference type="SUPFAM" id="SSF55271">
    <property type="entry name" value="DNA repair protein MutS, domain I"/>
    <property type="match status" value="1"/>
</dbReference>
<dbReference type="Gene3D" id="1.10.1420.10">
    <property type="match status" value="1"/>
</dbReference>
<evidence type="ECO:0000256" key="6">
    <source>
        <dbReference type="ARBA" id="ARBA00023204"/>
    </source>
</evidence>
<dbReference type="InterPro" id="IPR007696">
    <property type="entry name" value="DNA_mismatch_repair_MutS_core"/>
</dbReference>
<dbReference type="Pfam" id="PF05192">
    <property type="entry name" value="MutS_III"/>
    <property type="match status" value="1"/>
</dbReference>
<dbReference type="Pfam" id="PF00488">
    <property type="entry name" value="MutS_V"/>
    <property type="match status" value="1"/>
</dbReference>
<feature type="domain" description="DNA mismatch repair proteins mutS family" evidence="8">
    <location>
        <begin position="706"/>
        <end position="896"/>
    </location>
</feature>
<dbReference type="EMBL" id="MN740917">
    <property type="protein sequence ID" value="QHU17749.1"/>
    <property type="molecule type" value="Genomic_DNA"/>
</dbReference>
<comment type="similarity">
    <text evidence="1">Belongs to the DNA mismatch repair MutS family.</text>
</comment>
<keyword evidence="3" id="KW-0227">DNA damage</keyword>
<name>A0A6C0KJD6_9ZZZZ</name>
<dbReference type="InterPro" id="IPR036187">
    <property type="entry name" value="DNA_mismatch_repair_MutS_sf"/>
</dbReference>
<evidence type="ECO:0008006" key="10">
    <source>
        <dbReference type="Google" id="ProtNLM"/>
    </source>
</evidence>
<dbReference type="GO" id="GO:0140664">
    <property type="term" value="F:ATP-dependent DNA damage sensor activity"/>
    <property type="evidence" value="ECO:0007669"/>
    <property type="project" value="InterPro"/>
</dbReference>
<dbReference type="InterPro" id="IPR045076">
    <property type="entry name" value="MutS"/>
</dbReference>
<sequence>MHYLVKEYLQKNESYQKQYGEKTVLFYNVGSFFEIYGIKDHPSEIFVKKIGELCDLSIVSKKDLYVDKKQVFQGGFRDYNLDKYIEKLHPHGYTIVVYVQDGSGDDIKRVQHGIYSPGTTFLEQTQTLSNNMSCIWIQKVKTFLNQEQYVFGMSNINLMSGHSYVCENYENYYHNPTTYDTIETFLNIYNPVELILIHNVELDVIHGIVQFLQINSKKYHIIDVNNKEHTLSIQANNCENQVYQNDIIYSFFPNTNIEIFKYNIQDKPVAIQSYCFLLNFIRQHNAHIVENIHEPCVQEVNKILVCANHSLKQLNMIHSNEDYSKDIKNTSIVGLLNQCKTKMGKRYMNEILMNPINDHVLLEKSYSITEHFIKRKFMVEKELSNIVDIEKIMTKMKMNRMCPCDIHNIVESHNFLEKIIQRFSKKKDKCLWETFHIDACFSKWKHFLEYIHNTFQLSTCSEMNHLQLDKFEQINTSLFQLNVNPTLDHLIQNKLENKDKLRVILEAIESLFHKKEKKKSEYLRQHQTKTGPLCYLITKNRSKTLQTNIQKKIDKNEHILTLSFYSNFTHQDETIELDLTQIIFKPCNFKDSFFITCDLMDGIISSMFMEQIQYNEELNKTYKNTIQHIYENYYTHLISFVETIKQIDVCYTKYVLCVQLNLCKPEIKTHETSFVDAKKMRHLLIEQIEQNETYVPNDICIGKENNKGILLYGTNAVGKTSLIKALGINVIMAQCGFHVPCESFIYCPYHYLFTRIIGNDNIFKGLSTFGVEMSELRVILNHCNKNSLILGDELCSGTEIDSALSIFIASLEIMSNQQSTFIFATHFHELQHMKQMKELKHICCKHLKVQYDHEKQQLFYDRTIHDGHGESIYGLEVCKSLKMDDSFLKRCYEIRNDYIDNKNNVLLMKTSKYNKDKLKHMCEFCNQELATEIHHLQYQKDANDTDYIANSFHKNHKANLASICESCHYHMHALHLRYVRRKTMDGTYEFILKKIE</sequence>
<evidence type="ECO:0000313" key="9">
    <source>
        <dbReference type="EMBL" id="QHU17749.1"/>
    </source>
</evidence>
<feature type="domain" description="DNA mismatch repair protein MutS core" evidence="7">
    <location>
        <begin position="327"/>
        <end position="688"/>
    </location>
</feature>
<evidence type="ECO:0000259" key="7">
    <source>
        <dbReference type="SMART" id="SM00533"/>
    </source>
</evidence>
<keyword evidence="5" id="KW-0238">DNA-binding</keyword>